<protein>
    <submittedName>
        <fullName evidence="2">Uncharacterized protein</fullName>
    </submittedName>
</protein>
<keyword evidence="1" id="KW-0472">Membrane</keyword>
<feature type="transmembrane region" description="Helical" evidence="1">
    <location>
        <begin position="88"/>
        <end position="111"/>
    </location>
</feature>
<reference evidence="3" key="1">
    <citation type="journal article" date="2019" name="Int. J. Syst. Evol. Microbiol.">
        <title>The Global Catalogue of Microorganisms (GCM) 10K type strain sequencing project: providing services to taxonomists for standard genome sequencing and annotation.</title>
        <authorList>
            <consortium name="The Broad Institute Genomics Platform"/>
            <consortium name="The Broad Institute Genome Sequencing Center for Infectious Disease"/>
            <person name="Wu L."/>
            <person name="Ma J."/>
        </authorList>
    </citation>
    <scope>NUCLEOTIDE SEQUENCE [LARGE SCALE GENOMIC DNA]</scope>
    <source>
        <strain evidence="3">CECT 7069</strain>
    </source>
</reference>
<comment type="caution">
    <text evidence="2">The sequence shown here is derived from an EMBL/GenBank/DDBJ whole genome shotgun (WGS) entry which is preliminary data.</text>
</comment>
<proteinExistence type="predicted"/>
<name>A0ABT8BIL9_9HYPH</name>
<feature type="transmembrane region" description="Helical" evidence="1">
    <location>
        <begin position="62"/>
        <end position="81"/>
    </location>
</feature>
<sequence>MSRALNAQTFGSLVVIGAFAGAEASAAWLAAAPGSSLAWYLNLAVFRPFEAARVETSPLHVLFGIDALRYAIVLALITLAVRALRFRFGVAAIANLSFVFAAALAYAWLGLRGPLQAVSLKPVAAIQGPDFAMITVMLGSSFLAFAISHLSFAMHIRSERRRSFPIPHHAP</sequence>
<dbReference type="Proteomes" id="UP001224644">
    <property type="component" value="Unassembled WGS sequence"/>
</dbReference>
<keyword evidence="3" id="KW-1185">Reference proteome</keyword>
<organism evidence="2 3">
    <name type="scientific">Methylobacterium adhaesivum</name>
    <dbReference type="NCBI Taxonomy" id="333297"/>
    <lineage>
        <taxon>Bacteria</taxon>
        <taxon>Pseudomonadati</taxon>
        <taxon>Pseudomonadota</taxon>
        <taxon>Alphaproteobacteria</taxon>
        <taxon>Hyphomicrobiales</taxon>
        <taxon>Methylobacteriaceae</taxon>
        <taxon>Methylobacterium</taxon>
    </lineage>
</organism>
<evidence type="ECO:0000313" key="3">
    <source>
        <dbReference type="Proteomes" id="UP001224644"/>
    </source>
</evidence>
<dbReference type="RefSeq" id="WP_238227539.1">
    <property type="nucleotide sequence ID" value="NZ_BPQD01000029.1"/>
</dbReference>
<keyword evidence="1" id="KW-1133">Transmembrane helix</keyword>
<evidence type="ECO:0000313" key="2">
    <source>
        <dbReference type="EMBL" id="MDN3591916.1"/>
    </source>
</evidence>
<evidence type="ECO:0000256" key="1">
    <source>
        <dbReference type="SAM" id="Phobius"/>
    </source>
</evidence>
<accession>A0ABT8BIL9</accession>
<keyword evidence="1" id="KW-0812">Transmembrane</keyword>
<feature type="transmembrane region" description="Helical" evidence="1">
    <location>
        <begin position="131"/>
        <end position="152"/>
    </location>
</feature>
<dbReference type="EMBL" id="JAUFPX010000014">
    <property type="protein sequence ID" value="MDN3591916.1"/>
    <property type="molecule type" value="Genomic_DNA"/>
</dbReference>
<gene>
    <name evidence="2" type="ORF">QWZ12_15040</name>
</gene>